<evidence type="ECO:0000256" key="2">
    <source>
        <dbReference type="ARBA" id="ARBA00022670"/>
    </source>
</evidence>
<evidence type="ECO:0000256" key="3">
    <source>
        <dbReference type="ARBA" id="ARBA00022801"/>
    </source>
</evidence>
<dbReference type="OrthoDB" id="9815778at2"/>
<dbReference type="Pfam" id="PF00877">
    <property type="entry name" value="NLPC_P60"/>
    <property type="match status" value="1"/>
</dbReference>
<feature type="region of interest" description="Disordered" evidence="5">
    <location>
        <begin position="1"/>
        <end position="35"/>
    </location>
</feature>
<dbReference type="InterPro" id="IPR038765">
    <property type="entry name" value="Papain-like_cys_pep_sf"/>
</dbReference>
<feature type="transmembrane region" description="Helical" evidence="6">
    <location>
        <begin position="41"/>
        <end position="64"/>
    </location>
</feature>
<organism evidence="8 9">
    <name type="scientific">Subtercola boreus</name>
    <dbReference type="NCBI Taxonomy" id="120213"/>
    <lineage>
        <taxon>Bacteria</taxon>
        <taxon>Bacillati</taxon>
        <taxon>Actinomycetota</taxon>
        <taxon>Actinomycetes</taxon>
        <taxon>Micrococcales</taxon>
        <taxon>Microbacteriaceae</taxon>
        <taxon>Subtercola</taxon>
    </lineage>
</organism>
<evidence type="ECO:0000313" key="9">
    <source>
        <dbReference type="Proteomes" id="UP000257080"/>
    </source>
</evidence>
<evidence type="ECO:0000256" key="4">
    <source>
        <dbReference type="ARBA" id="ARBA00022807"/>
    </source>
</evidence>
<dbReference type="PROSITE" id="PS51935">
    <property type="entry name" value="NLPC_P60"/>
    <property type="match status" value="1"/>
</dbReference>
<dbReference type="AlphaFoldDB" id="A0A3E0W8M9"/>
<feature type="compositionally biased region" description="Low complexity" evidence="5">
    <location>
        <begin position="1"/>
        <end position="10"/>
    </location>
</feature>
<feature type="compositionally biased region" description="Basic residues" evidence="5">
    <location>
        <begin position="24"/>
        <end position="35"/>
    </location>
</feature>
<keyword evidence="4" id="KW-0788">Thiol protease</keyword>
<evidence type="ECO:0000256" key="6">
    <source>
        <dbReference type="SAM" id="Phobius"/>
    </source>
</evidence>
<feature type="domain" description="NlpC/P60" evidence="7">
    <location>
        <begin position="171"/>
        <end position="284"/>
    </location>
</feature>
<dbReference type="GO" id="GO:0008234">
    <property type="term" value="F:cysteine-type peptidase activity"/>
    <property type="evidence" value="ECO:0007669"/>
    <property type="project" value="UniProtKB-KW"/>
</dbReference>
<dbReference type="SUPFAM" id="SSF54001">
    <property type="entry name" value="Cysteine proteinases"/>
    <property type="match status" value="1"/>
</dbReference>
<keyword evidence="6" id="KW-1133">Transmembrane helix</keyword>
<dbReference type="RefSeq" id="WP_116419157.1">
    <property type="nucleotide sequence ID" value="NZ_NBXC01000024.1"/>
</dbReference>
<keyword evidence="6" id="KW-0472">Membrane</keyword>
<dbReference type="PANTHER" id="PTHR47053">
    <property type="entry name" value="MUREIN DD-ENDOPEPTIDASE MEPH-RELATED"/>
    <property type="match status" value="1"/>
</dbReference>
<keyword evidence="6" id="KW-0812">Transmembrane</keyword>
<gene>
    <name evidence="8" type="ORF">B7R25_11745</name>
</gene>
<accession>A0A3E0W8M9</accession>
<evidence type="ECO:0000313" key="8">
    <source>
        <dbReference type="EMBL" id="RFA25926.1"/>
    </source>
</evidence>
<name>A0A3E0W8M9_9MICO</name>
<dbReference type="InterPro" id="IPR000064">
    <property type="entry name" value="NLP_P60_dom"/>
</dbReference>
<keyword evidence="3" id="KW-0378">Hydrolase</keyword>
<sequence>MPLSSDSLDSPESKHNPKSITRTRVSHAKPRSKPRITKRGIASTVVMTAAAGLIATMALPAYAFSTAGAFDPSTSTVALETGQQSLAVADTAVDATISRDNYKAPSTEDLAAAKAKAEAEAAAAAAKEAALRVAAVASTTATTTATSTTSSSSGSSAASNSGLIVDPPSGPYSGAAVVAFAQQFVGVVPYGSGASPDTSFGCDGLTQYVFGQFGIKLPRTVSNQAAMGTRISAADAQAGDLMVYPIGHIGIYAGDGTMIDSPDWGRYVEHRPVWGSYYFVRLGI</sequence>
<dbReference type="InterPro" id="IPR051202">
    <property type="entry name" value="Peptidase_C40"/>
</dbReference>
<reference evidence="8 9" key="1">
    <citation type="submission" date="2017-04" db="EMBL/GenBank/DDBJ databases">
        <title>Comparative genome analysis of Subtercola boreus.</title>
        <authorList>
            <person name="Cho Y.-J."/>
            <person name="Cho A."/>
            <person name="Kim O.-S."/>
            <person name="Lee J.-I."/>
        </authorList>
    </citation>
    <scope>NUCLEOTIDE SEQUENCE [LARGE SCALE GENOMIC DNA]</scope>
    <source>
        <strain evidence="8 9">P28004</strain>
    </source>
</reference>
<dbReference type="EMBL" id="NBXE01000029">
    <property type="protein sequence ID" value="RFA25926.1"/>
    <property type="molecule type" value="Genomic_DNA"/>
</dbReference>
<proteinExistence type="inferred from homology"/>
<dbReference type="Gene3D" id="3.90.1720.10">
    <property type="entry name" value="endopeptidase domain like (from Nostoc punctiforme)"/>
    <property type="match status" value="1"/>
</dbReference>
<keyword evidence="2" id="KW-0645">Protease</keyword>
<comment type="similarity">
    <text evidence="1">Belongs to the peptidase C40 family.</text>
</comment>
<evidence type="ECO:0000259" key="7">
    <source>
        <dbReference type="PROSITE" id="PS51935"/>
    </source>
</evidence>
<dbReference type="PANTHER" id="PTHR47053:SF1">
    <property type="entry name" value="MUREIN DD-ENDOPEPTIDASE MEPH-RELATED"/>
    <property type="match status" value="1"/>
</dbReference>
<comment type="caution">
    <text evidence="8">The sequence shown here is derived from an EMBL/GenBank/DDBJ whole genome shotgun (WGS) entry which is preliminary data.</text>
</comment>
<evidence type="ECO:0000256" key="5">
    <source>
        <dbReference type="SAM" id="MobiDB-lite"/>
    </source>
</evidence>
<dbReference type="Proteomes" id="UP000257080">
    <property type="component" value="Unassembled WGS sequence"/>
</dbReference>
<evidence type="ECO:0000256" key="1">
    <source>
        <dbReference type="ARBA" id="ARBA00007074"/>
    </source>
</evidence>
<protein>
    <recommendedName>
        <fullName evidence="7">NlpC/P60 domain-containing protein</fullName>
    </recommendedName>
</protein>
<dbReference type="GO" id="GO:0006508">
    <property type="term" value="P:proteolysis"/>
    <property type="evidence" value="ECO:0007669"/>
    <property type="project" value="UniProtKB-KW"/>
</dbReference>